<dbReference type="InterPro" id="IPR036005">
    <property type="entry name" value="Creatinase/aminopeptidase-like"/>
</dbReference>
<name>A0A061HVF7_CRIGR</name>
<dbReference type="Gene3D" id="3.90.230.10">
    <property type="entry name" value="Creatinase/methionine aminopeptidase superfamily"/>
    <property type="match status" value="1"/>
</dbReference>
<evidence type="ECO:0000313" key="8">
    <source>
        <dbReference type="EMBL" id="ERE49761.1"/>
    </source>
</evidence>
<keyword evidence="3" id="KW-0479">Metal-binding</keyword>
<dbReference type="InterPro" id="IPR052433">
    <property type="entry name" value="X-Pro_dipept-like"/>
</dbReference>
<dbReference type="Pfam" id="PF00557">
    <property type="entry name" value="Peptidase_M24"/>
    <property type="match status" value="1"/>
</dbReference>
<accession>A0A061HVF7</accession>
<evidence type="ECO:0000256" key="3">
    <source>
        <dbReference type="ARBA" id="ARBA00022723"/>
    </source>
</evidence>
<evidence type="ECO:0000256" key="2">
    <source>
        <dbReference type="ARBA" id="ARBA00022670"/>
    </source>
</evidence>
<keyword evidence="2" id="KW-0645">Protease</keyword>
<dbReference type="SUPFAM" id="SSF55920">
    <property type="entry name" value="Creatinase/aminopeptidase"/>
    <property type="match status" value="1"/>
</dbReference>
<dbReference type="GO" id="GO:0046872">
    <property type="term" value="F:metal ion binding"/>
    <property type="evidence" value="ECO:0007669"/>
    <property type="project" value="UniProtKB-KW"/>
</dbReference>
<dbReference type="InterPro" id="IPR000994">
    <property type="entry name" value="Pept_M24"/>
</dbReference>
<comment type="cofactor">
    <cofactor evidence="1">
        <name>Mn(2+)</name>
        <dbReference type="ChEBI" id="CHEBI:29035"/>
    </cofactor>
</comment>
<organism evidence="8 9">
    <name type="scientific">Cricetulus griseus</name>
    <name type="common">Chinese hamster</name>
    <name type="synonym">Cricetulus barabensis griseus</name>
    <dbReference type="NCBI Taxonomy" id="10029"/>
    <lineage>
        <taxon>Eukaryota</taxon>
        <taxon>Metazoa</taxon>
        <taxon>Chordata</taxon>
        <taxon>Craniata</taxon>
        <taxon>Vertebrata</taxon>
        <taxon>Euteleostomi</taxon>
        <taxon>Mammalia</taxon>
        <taxon>Eutheria</taxon>
        <taxon>Euarchontoglires</taxon>
        <taxon>Glires</taxon>
        <taxon>Rodentia</taxon>
        <taxon>Myomorpha</taxon>
        <taxon>Muroidea</taxon>
        <taxon>Cricetidae</taxon>
        <taxon>Cricetinae</taxon>
        <taxon>Cricetulus</taxon>
    </lineage>
</organism>
<evidence type="ECO:0000256" key="5">
    <source>
        <dbReference type="ARBA" id="ARBA00023049"/>
    </source>
</evidence>
<dbReference type="EMBL" id="KE689564">
    <property type="protein sequence ID" value="ERE49761.1"/>
    <property type="molecule type" value="Genomic_DNA"/>
</dbReference>
<feature type="domain" description="Peptidase M24" evidence="7">
    <location>
        <begin position="2"/>
        <end position="45"/>
    </location>
</feature>
<dbReference type="GO" id="GO:0102009">
    <property type="term" value="F:proline dipeptidase activity"/>
    <property type="evidence" value="ECO:0007669"/>
    <property type="project" value="UniProtKB-EC"/>
</dbReference>
<evidence type="ECO:0000256" key="4">
    <source>
        <dbReference type="ARBA" id="ARBA00022801"/>
    </source>
</evidence>
<evidence type="ECO:0000256" key="6">
    <source>
        <dbReference type="ARBA" id="ARBA00023211"/>
    </source>
</evidence>
<gene>
    <name evidence="8" type="ORF">H671_21498</name>
</gene>
<reference evidence="9" key="1">
    <citation type="journal article" date="2013" name="Nat. Biotechnol.">
        <title>Chinese hamster genome sequenced from sorted chromosomes.</title>
        <authorList>
            <person name="Brinkrolf K."/>
            <person name="Rupp O."/>
            <person name="Laux H."/>
            <person name="Kollin F."/>
            <person name="Ernst W."/>
            <person name="Linke B."/>
            <person name="Kofler R."/>
            <person name="Romand S."/>
            <person name="Hesse F."/>
            <person name="Budach W.E."/>
            <person name="Galosy S."/>
            <person name="Muller D."/>
            <person name="Noll T."/>
            <person name="Wienberg J."/>
            <person name="Jostock T."/>
            <person name="Leonard M."/>
            <person name="Grillari J."/>
            <person name="Tauch A."/>
            <person name="Goesmann A."/>
            <person name="Helk B."/>
            <person name="Mott J.E."/>
            <person name="Puhler A."/>
            <person name="Borth N."/>
        </authorList>
    </citation>
    <scope>NUCLEOTIDE SEQUENCE [LARGE SCALE GENOMIC DNA]</scope>
    <source>
        <strain evidence="9">17A/GY</strain>
    </source>
</reference>
<dbReference type="GO" id="GO:0008237">
    <property type="term" value="F:metallopeptidase activity"/>
    <property type="evidence" value="ECO:0007669"/>
    <property type="project" value="UniProtKB-KW"/>
</dbReference>
<keyword evidence="8" id="KW-0224">Dipeptidase</keyword>
<dbReference type="Proteomes" id="UP000030759">
    <property type="component" value="Unassembled WGS sequence"/>
</dbReference>
<keyword evidence="4 8" id="KW-0378">Hydrolase</keyword>
<keyword evidence="5" id="KW-0482">Metalloprotease</keyword>
<dbReference type="PANTHER" id="PTHR48480">
    <property type="match status" value="1"/>
</dbReference>
<dbReference type="GO" id="GO:0006508">
    <property type="term" value="P:proteolysis"/>
    <property type="evidence" value="ECO:0007669"/>
    <property type="project" value="UniProtKB-KW"/>
</dbReference>
<keyword evidence="6" id="KW-0464">Manganese</keyword>
<dbReference type="PANTHER" id="PTHR48480:SF2">
    <property type="entry name" value="PEPTIDASE D"/>
    <property type="match status" value="1"/>
</dbReference>
<evidence type="ECO:0000256" key="1">
    <source>
        <dbReference type="ARBA" id="ARBA00001936"/>
    </source>
</evidence>
<proteinExistence type="predicted"/>
<protein>
    <submittedName>
        <fullName evidence="8">Xaa-Pro dipeptidase</fullName>
        <ecNumber evidence="8">3.4.13.9</ecNumber>
    </submittedName>
</protein>
<evidence type="ECO:0000313" key="9">
    <source>
        <dbReference type="Proteomes" id="UP000030759"/>
    </source>
</evidence>
<evidence type="ECO:0000259" key="7">
    <source>
        <dbReference type="Pfam" id="PF00557"/>
    </source>
</evidence>
<dbReference type="AlphaFoldDB" id="A0A061HVF7"/>
<sequence>MRHTSYTCICCSGENAAVLHYGHAGAPNDRTIQDGDMCLSLLCGHAHPIDVTTHGLKGASLDSPGPHRHHKTLVTKKVKRSMCCLHDGDCWPPPTQSSHCP</sequence>
<dbReference type="EC" id="3.4.13.9" evidence="8"/>
<feature type="non-terminal residue" evidence="8">
    <location>
        <position position="101"/>
    </location>
</feature>